<reference evidence="7 8" key="1">
    <citation type="submission" date="2021-08" db="EMBL/GenBank/DDBJ databases">
        <authorList>
            <person name="Tuo L."/>
        </authorList>
    </citation>
    <scope>NUCLEOTIDE SEQUENCE [LARGE SCALE GENOMIC DNA]</scope>
    <source>
        <strain evidence="7 8">JCM 31229</strain>
    </source>
</reference>
<keyword evidence="4" id="KW-0238">DNA-binding</keyword>
<dbReference type="SUPFAM" id="SSF46785">
    <property type="entry name" value="Winged helix' DNA-binding domain"/>
    <property type="match status" value="1"/>
</dbReference>
<dbReference type="InterPro" id="IPR051446">
    <property type="entry name" value="HTH_trans_reg/aminotransferase"/>
</dbReference>
<dbReference type="PROSITE" id="PS50949">
    <property type="entry name" value="HTH_GNTR"/>
    <property type="match status" value="1"/>
</dbReference>
<evidence type="ECO:0000256" key="5">
    <source>
        <dbReference type="ARBA" id="ARBA00023163"/>
    </source>
</evidence>
<dbReference type="InterPro" id="IPR015422">
    <property type="entry name" value="PyrdxlP-dep_Trfase_small"/>
</dbReference>
<dbReference type="Pfam" id="PF00392">
    <property type="entry name" value="GntR"/>
    <property type="match status" value="1"/>
</dbReference>
<evidence type="ECO:0000256" key="3">
    <source>
        <dbReference type="ARBA" id="ARBA00023015"/>
    </source>
</evidence>
<dbReference type="InterPro" id="IPR015424">
    <property type="entry name" value="PyrdxlP-dep_Trfase"/>
</dbReference>
<gene>
    <name evidence="7" type="ORF">K7G82_15550</name>
</gene>
<comment type="similarity">
    <text evidence="1">In the C-terminal section; belongs to the class-I pyridoxal-phosphate-dependent aminotransferase family.</text>
</comment>
<protein>
    <submittedName>
        <fullName evidence="7">PLP-dependent aminotransferase family protein</fullName>
    </submittedName>
</protein>
<dbReference type="InterPro" id="IPR036388">
    <property type="entry name" value="WH-like_DNA-bd_sf"/>
</dbReference>
<dbReference type="GO" id="GO:0008483">
    <property type="term" value="F:transaminase activity"/>
    <property type="evidence" value="ECO:0007669"/>
    <property type="project" value="UniProtKB-KW"/>
</dbReference>
<dbReference type="PANTHER" id="PTHR46577:SF1">
    <property type="entry name" value="HTH-TYPE TRANSCRIPTIONAL REGULATORY PROTEIN GABR"/>
    <property type="match status" value="1"/>
</dbReference>
<keyword evidence="8" id="KW-1185">Reference proteome</keyword>
<dbReference type="Gene3D" id="1.10.10.10">
    <property type="entry name" value="Winged helix-like DNA-binding domain superfamily/Winged helix DNA-binding domain"/>
    <property type="match status" value="1"/>
</dbReference>
<organism evidence="7 8">
    <name type="scientific">Sphingomonas colocasiae</name>
    <dbReference type="NCBI Taxonomy" id="1848973"/>
    <lineage>
        <taxon>Bacteria</taxon>
        <taxon>Pseudomonadati</taxon>
        <taxon>Pseudomonadota</taxon>
        <taxon>Alphaproteobacteria</taxon>
        <taxon>Sphingomonadales</taxon>
        <taxon>Sphingomonadaceae</taxon>
        <taxon>Sphingomonas</taxon>
    </lineage>
</organism>
<keyword evidence="7" id="KW-0808">Transferase</keyword>
<dbReference type="InterPro" id="IPR000524">
    <property type="entry name" value="Tscrpt_reg_HTH_GntR"/>
</dbReference>
<dbReference type="InterPro" id="IPR015421">
    <property type="entry name" value="PyrdxlP-dep_Trfase_major"/>
</dbReference>
<accession>A0ABS7PQW4</accession>
<feature type="domain" description="HTH gntR-type" evidence="6">
    <location>
        <begin position="13"/>
        <end position="81"/>
    </location>
</feature>
<evidence type="ECO:0000313" key="8">
    <source>
        <dbReference type="Proteomes" id="UP000706039"/>
    </source>
</evidence>
<dbReference type="Proteomes" id="UP000706039">
    <property type="component" value="Unassembled WGS sequence"/>
</dbReference>
<evidence type="ECO:0000256" key="1">
    <source>
        <dbReference type="ARBA" id="ARBA00005384"/>
    </source>
</evidence>
<dbReference type="RefSeq" id="WP_222990830.1">
    <property type="nucleotide sequence ID" value="NZ_JAINVV010000007.1"/>
</dbReference>
<evidence type="ECO:0000256" key="4">
    <source>
        <dbReference type="ARBA" id="ARBA00023125"/>
    </source>
</evidence>
<dbReference type="SMART" id="SM00345">
    <property type="entry name" value="HTH_GNTR"/>
    <property type="match status" value="1"/>
</dbReference>
<dbReference type="CDD" id="cd07377">
    <property type="entry name" value="WHTH_GntR"/>
    <property type="match status" value="1"/>
</dbReference>
<sequence>MQSWVPDLAAEAAPIYLAIASALARDIEAGVLRPGDRLPPQRALAERLAVDLTTVTKAYNEVRRLGLIEGGGRRGSFVRADVGGQAEATGAVLTDTGMNLPPEPLGGRFAACFREGVAELLAGPGAAGRFQYQPSGGAQPDRAAGAALLAARGIAATEDDVLVASGGQNALHAILGTLLSAGDTICIGRFAYPGLLALARRFGLVVRAIDGDGEGIDPRALDLAARAGGVRAVYMVPTNDNPTAATMGEERRRAIADVARRHDLIVIEDDAYGLLPAAPLPPIAAFAPERTWHVTSLSKIISPALRIAYLRAPSARDAWRLAGELHETAIMPPPVSAALATLWLRNGSFAALVAEVRAEAVARQAIAADILRDLDYATHPQGYHLWLALPAGIAAADLVGTLRPAGLSVVTSDAFAVDPGGAGQALRISIGGGLSRERLARTLTMLDAMMQGARGAHLI</sequence>
<keyword evidence="2" id="KW-0663">Pyridoxal phosphate</keyword>
<keyword evidence="3" id="KW-0805">Transcription regulation</keyword>
<dbReference type="PANTHER" id="PTHR46577">
    <property type="entry name" value="HTH-TYPE TRANSCRIPTIONAL REGULATORY PROTEIN GABR"/>
    <property type="match status" value="1"/>
</dbReference>
<dbReference type="CDD" id="cd00609">
    <property type="entry name" value="AAT_like"/>
    <property type="match status" value="1"/>
</dbReference>
<keyword evidence="7" id="KW-0032">Aminotransferase</keyword>
<dbReference type="InterPro" id="IPR036390">
    <property type="entry name" value="WH_DNA-bd_sf"/>
</dbReference>
<dbReference type="Pfam" id="PF00155">
    <property type="entry name" value="Aminotran_1_2"/>
    <property type="match status" value="1"/>
</dbReference>
<name>A0ABS7PQW4_9SPHN</name>
<dbReference type="EMBL" id="JAINVV010000007">
    <property type="protein sequence ID" value="MBY8823720.1"/>
    <property type="molecule type" value="Genomic_DNA"/>
</dbReference>
<evidence type="ECO:0000313" key="7">
    <source>
        <dbReference type="EMBL" id="MBY8823720.1"/>
    </source>
</evidence>
<evidence type="ECO:0000256" key="2">
    <source>
        <dbReference type="ARBA" id="ARBA00022898"/>
    </source>
</evidence>
<proteinExistence type="inferred from homology"/>
<comment type="caution">
    <text evidence="7">The sequence shown here is derived from an EMBL/GenBank/DDBJ whole genome shotgun (WGS) entry which is preliminary data.</text>
</comment>
<keyword evidence="5" id="KW-0804">Transcription</keyword>
<dbReference type="Gene3D" id="3.90.1150.10">
    <property type="entry name" value="Aspartate Aminotransferase, domain 1"/>
    <property type="match status" value="1"/>
</dbReference>
<dbReference type="Gene3D" id="3.40.640.10">
    <property type="entry name" value="Type I PLP-dependent aspartate aminotransferase-like (Major domain)"/>
    <property type="match status" value="1"/>
</dbReference>
<dbReference type="SUPFAM" id="SSF53383">
    <property type="entry name" value="PLP-dependent transferases"/>
    <property type="match status" value="1"/>
</dbReference>
<evidence type="ECO:0000259" key="6">
    <source>
        <dbReference type="PROSITE" id="PS50949"/>
    </source>
</evidence>
<dbReference type="InterPro" id="IPR004839">
    <property type="entry name" value="Aminotransferase_I/II_large"/>
</dbReference>